<dbReference type="EMBL" id="VCDP01000004">
    <property type="protein sequence ID" value="MDX7997846.1"/>
    <property type="molecule type" value="Genomic_DNA"/>
</dbReference>
<organism evidence="2 3">
    <name type="scientific">Xenorhabdus littoralis</name>
    <dbReference type="NCBI Taxonomy" id="2582835"/>
    <lineage>
        <taxon>Bacteria</taxon>
        <taxon>Pseudomonadati</taxon>
        <taxon>Pseudomonadota</taxon>
        <taxon>Gammaproteobacteria</taxon>
        <taxon>Enterobacterales</taxon>
        <taxon>Morganellaceae</taxon>
        <taxon>Xenorhabdus</taxon>
    </lineage>
</organism>
<accession>A0ABU4SGW3</accession>
<dbReference type="RefSeq" id="WP_319924580.1">
    <property type="nucleotide sequence ID" value="NZ_VCDP01000004.1"/>
</dbReference>
<evidence type="ECO:0000313" key="3">
    <source>
        <dbReference type="Proteomes" id="UP001271640"/>
    </source>
</evidence>
<dbReference type="Pfam" id="PF13091">
    <property type="entry name" value="PLDc_2"/>
    <property type="match status" value="2"/>
</dbReference>
<feature type="domain" description="Phospholipase D-like" evidence="1">
    <location>
        <begin position="481"/>
        <end position="608"/>
    </location>
</feature>
<reference evidence="3" key="1">
    <citation type="journal article" date="2024" name="Toxins">
        <title>Genome Sequence Analysis of Native Xenorhabdus Strains Isolated from Entomopathogenic Nematodes in Argentina.</title>
        <authorList>
            <person name="Palma L."/>
            <person name="Frizzo L."/>
            <person name="Kaiser S."/>
            <person name="Berry C."/>
            <person name="Caballero P."/>
            <person name="Bode H.B."/>
            <person name="Del Valle E.E."/>
        </authorList>
    </citation>
    <scope>NUCLEOTIDE SEQUENCE [LARGE SCALE GENOMIC DNA]</scope>
    <source>
        <strain evidence="3">Reich</strain>
    </source>
</reference>
<dbReference type="SUPFAM" id="SSF56024">
    <property type="entry name" value="Phospholipase D/nuclease"/>
    <property type="match status" value="2"/>
</dbReference>
<dbReference type="PANTHER" id="PTHR21248:SF22">
    <property type="entry name" value="PHOSPHOLIPASE D"/>
    <property type="match status" value="1"/>
</dbReference>
<protein>
    <recommendedName>
        <fullName evidence="1">Phospholipase D-like domain-containing protein</fullName>
    </recommendedName>
</protein>
<sequence>MRKENIFVLVKFGYGIHRFKIVKSRKWGAIDHAILQYITQQACTSRMLAEVSNLPRQLITEIVIPLMQVGWVEIMHNENGYFFQATSRGMAVATYEDLPSDSEPMSRLRSFLIDPITLECYRLERKQKKQPFKVYHFLRAQDLLNEYKGSVTELKVDSSYSPELSDIFHCVANRNEEVNGFDGGIIKKSYSDSVKYAIAVVDREDNIQGVPEISKELRDAILKAANIQRERFQLLGIINGKNIPELISYETKSINRPFPYHNIKDSEVDLILGGTQHYQHLINTIDNAFSRIIIHSTFINEKNIDDLFLKLLSAARRSIQIDVLWGQTEPEESKKFIAYQKIIDKLDSLQKQINREGLATQFRFHLNPTQSHAKFLITNWSEDDWSVTFGSCNWLSSSFNRFESSVCIHNQSVVSNALSIASRLAMEDQGLTNDLSRDLAILSTLLKKHNPPSDFLHEDNTVKIQLITSNMHHDLAKTASDEAQKDIFVCSHRISFAGERPILTPLKAALNDTPSLTVKVVYGRTSGTMRNADMPELKDTLCEDGFHIIKAEDPQIHAKILTWDNDNVVITSLNWLSASAVGDIYDEIGVYLKGKELASQVKKAFTQLYGNKE</sequence>
<dbReference type="CDD" id="cd09133">
    <property type="entry name" value="PLDc_unchar5"/>
    <property type="match status" value="1"/>
</dbReference>
<proteinExistence type="predicted"/>
<keyword evidence="3" id="KW-1185">Reference proteome</keyword>
<dbReference type="PANTHER" id="PTHR21248">
    <property type="entry name" value="CARDIOLIPIN SYNTHASE"/>
    <property type="match status" value="1"/>
</dbReference>
<feature type="domain" description="Phospholipase D-like" evidence="1">
    <location>
        <begin position="281"/>
        <end position="416"/>
    </location>
</feature>
<name>A0ABU4SGW3_9GAMM</name>
<dbReference type="Gene3D" id="3.30.870.10">
    <property type="entry name" value="Endonuclease Chain A"/>
    <property type="match status" value="2"/>
</dbReference>
<evidence type="ECO:0000259" key="1">
    <source>
        <dbReference type="Pfam" id="PF13091"/>
    </source>
</evidence>
<comment type="caution">
    <text evidence="2">The sequence shown here is derived from an EMBL/GenBank/DDBJ whole genome shotgun (WGS) entry which is preliminary data.</text>
</comment>
<evidence type="ECO:0000313" key="2">
    <source>
        <dbReference type="EMBL" id="MDX7997846.1"/>
    </source>
</evidence>
<dbReference type="InterPro" id="IPR025202">
    <property type="entry name" value="PLD-like_dom"/>
</dbReference>
<gene>
    <name evidence="2" type="ORF">FE394_01195</name>
</gene>
<dbReference type="Proteomes" id="UP001271640">
    <property type="component" value="Unassembled WGS sequence"/>
</dbReference>